<dbReference type="Gene3D" id="2.40.128.130">
    <property type="entry name" value="Autotransporter beta-domain"/>
    <property type="match status" value="1"/>
</dbReference>
<evidence type="ECO:0000313" key="14">
    <source>
        <dbReference type="Proteomes" id="UP000305526"/>
    </source>
</evidence>
<dbReference type="Pfam" id="PF13859">
    <property type="entry name" value="BNR_3"/>
    <property type="match status" value="1"/>
</dbReference>
<reference evidence="12 14" key="2">
    <citation type="submission" date="2019-05" db="EMBL/GenBank/DDBJ databases">
        <title>Pasteurellaceae isolates from reptiles.</title>
        <authorList>
            <person name="Bojesen A.M."/>
            <person name="Lund E."/>
        </authorList>
    </citation>
    <scope>NUCLEOTIDE SEQUENCE [LARGE SCALE GENOMIC DNA]</scope>
    <source>
        <strain evidence="12 14">ELNT2x</strain>
    </source>
</reference>
<feature type="chain" id="PRO_5020362080" description="exo-alpha-sialidase" evidence="9">
    <location>
        <begin position="23"/>
        <end position="1244"/>
    </location>
</feature>
<dbReference type="EMBL" id="SMCP01000004">
    <property type="protein sequence ID" value="TCV87907.1"/>
    <property type="molecule type" value="Genomic_DNA"/>
</dbReference>
<dbReference type="Proteomes" id="UP000294619">
    <property type="component" value="Unassembled WGS sequence"/>
</dbReference>
<organism evidence="11 13">
    <name type="scientific">Testudinibacter aquarius</name>
    <dbReference type="NCBI Taxonomy" id="1524974"/>
    <lineage>
        <taxon>Bacteria</taxon>
        <taxon>Pseudomonadati</taxon>
        <taxon>Pseudomonadota</taxon>
        <taxon>Gammaproteobacteria</taxon>
        <taxon>Pasteurellales</taxon>
        <taxon>Pasteurellaceae</taxon>
        <taxon>Testudinibacter</taxon>
    </lineage>
</organism>
<keyword evidence="6" id="KW-0378">Hydrolase</keyword>
<evidence type="ECO:0000259" key="10">
    <source>
        <dbReference type="PROSITE" id="PS51208"/>
    </source>
</evidence>
<dbReference type="PANTHER" id="PTHR10628">
    <property type="entry name" value="SIALIDASE"/>
    <property type="match status" value="1"/>
</dbReference>
<feature type="compositionally biased region" description="Polar residues" evidence="8">
    <location>
        <begin position="537"/>
        <end position="553"/>
    </location>
</feature>
<dbReference type="InterPro" id="IPR012332">
    <property type="entry name" value="Autotransporter_pectin_lyase_C"/>
</dbReference>
<evidence type="ECO:0000256" key="4">
    <source>
        <dbReference type="ARBA" id="ARBA00022729"/>
    </source>
</evidence>
<protein>
    <recommendedName>
        <fullName evidence="3">exo-alpha-sialidase</fullName>
        <ecNumber evidence="3">3.2.1.18</ecNumber>
    </recommendedName>
</protein>
<dbReference type="InterPro" id="IPR005546">
    <property type="entry name" value="Autotransporte_beta"/>
</dbReference>
<dbReference type="SMART" id="SM00869">
    <property type="entry name" value="Autotransporter"/>
    <property type="match status" value="1"/>
</dbReference>
<evidence type="ECO:0000256" key="2">
    <source>
        <dbReference type="ARBA" id="ARBA00009348"/>
    </source>
</evidence>
<keyword evidence="5" id="KW-0677">Repeat</keyword>
<dbReference type="Gene3D" id="2.160.20.20">
    <property type="match status" value="1"/>
</dbReference>
<reference evidence="11 13" key="1">
    <citation type="submission" date="2019-03" db="EMBL/GenBank/DDBJ databases">
        <title>Genomic Encyclopedia of Type Strains, Phase IV (KMG-IV): sequencing the most valuable type-strain genomes for metagenomic binning, comparative biology and taxonomic classification.</title>
        <authorList>
            <person name="Goeker M."/>
        </authorList>
    </citation>
    <scope>NUCLEOTIDE SEQUENCE [LARGE SCALE GENOMIC DNA]</scope>
    <source>
        <strain evidence="11 13">DSM 28140</strain>
    </source>
</reference>
<feature type="signal peptide" evidence="9">
    <location>
        <begin position="1"/>
        <end position="22"/>
    </location>
</feature>
<comment type="similarity">
    <text evidence="2">Belongs to the glycosyl hydrolase 33 family.</text>
</comment>
<dbReference type="Pfam" id="PF02973">
    <property type="entry name" value="Sialidase"/>
    <property type="match status" value="1"/>
</dbReference>
<dbReference type="Proteomes" id="UP000305526">
    <property type="component" value="Unassembled WGS sequence"/>
</dbReference>
<sequence length="1244" mass="138105">MKRSILSAIIAGLFVSSNYTFAATVDYSLKDVDYISQPRLLDNINFAGSSLKGKSITLRYRKDGAGLSSLLSFSDKNKTTDYIALYAMNNVIGIEQQTNGDTPDKTQKHVTANVTPEEGFNTVTYSFSEQGEMQVYFNGIKAVTTNKTRGDAIFDRIPENYTNIKLGALDRIDTRTQSLSQGWTFNGDIYVLEVGSALDDIAAKRLHENLKTMHEQELASPFARNPLTMGVKDFAPTALFDAGYADNIPYWRIPSLLRTQDGVLIAAADKHYQNTWDWGAIHTAYRTSRDDGKTWEDIQTLMGLATHHNERPPLYTENPKKFTLREIASNSAFLIDAVMVQDKNSNRLFLGIDMFPESLGLFRSGEEKNGNGHVKIGDKYYLKLHRSDGTVWTLRDAGEVYNELGEKTEYRVTVSGTQEQHFKQLGDVYKGTEKLGNIYLQAYGQNENAPFVAQATSYFWITHSDDNGKTWSSPTDITAQIKKDWMRFLGTGPGVGIQTKNGNLIMPVYYTNRNNAQSSALIISKDGGKTWDLGASPNDSRFPNSTKNSQTLTGGADELTESQVVELDNGDLKLFMRNMSGKVRVATSKDGGYTWLPMEQRIDLDGIQDSKVKELNNPYSQLSVIKYSKKINGKEYLIFSGPSVSASGGAQNRRDGKIFLGEVQDSGEIKWFTDSYKAIESADSANGYVYSSLAELGDGSLGLLYENSIEHTTIVFQPLDMQQLFWKQNKIFSDIREKSPRIFTYTGNKHIEKIGDGTAIKQGVGESLGGITVSEGILVLNQQADDKHKNLAFTDVILNNNGILRVAGQQNIATLDVSDNATGYIEFDISDAETATLTVAEAMKASALDVKVNLLKKLKPSDAKLYGQQGEALLNYSRAESATNIQLTDKEIVQGLYIYTLATVEKPTLFRSVERDYSVYLTNKLITEDGKAAPTFVASSTIAPVARPQVNPVLASYLTANIAMGNMSEQIQRYFEQEAQGLSDKNRSLFVKYLNGKQKYASDLAFVDYGYTFNTDYNGVMLGGKLWQSADLNSAFYLAANKTSYRVTPQAADGESKAKYQSWGGSANWHITLTDNLAMDVLGGYQLHQAKVENGESIKGRSLNIGSNLGYQIKLQDNFLLVPTVGLHYLRTDISDIIDQAHDTQLRYHKFAALKTHLGIDLNYKSTGYELKGQIAYAIYHQKQGRLYVDDIAYKQGKLANALNVGTQLKVNITPALSLTTDLGYQTARSQSQYTWGVGLNYQF</sequence>
<dbReference type="PANTHER" id="PTHR10628:SF30">
    <property type="entry name" value="EXO-ALPHA-SIALIDASE"/>
    <property type="match status" value="1"/>
</dbReference>
<comment type="catalytic activity">
    <reaction evidence="1">
        <text>Hydrolysis of alpha-(2-&gt;3)-, alpha-(2-&gt;6)-, alpha-(2-&gt;8)- glycosidic linkages of terminal sialic acid residues in oligosaccharides, glycoproteins, glycolipids, colominic acid and synthetic substrates.</text>
        <dbReference type="EC" id="3.2.1.18"/>
    </reaction>
</comment>
<dbReference type="InterPro" id="IPR023364">
    <property type="entry name" value="Trans_sialidase_dom3"/>
</dbReference>
<evidence type="ECO:0000256" key="6">
    <source>
        <dbReference type="ARBA" id="ARBA00022801"/>
    </source>
</evidence>
<feature type="domain" description="Autotransporter" evidence="10">
    <location>
        <begin position="982"/>
        <end position="1244"/>
    </location>
</feature>
<dbReference type="Gene3D" id="2.40.220.10">
    <property type="entry name" value="Intramolecular Trans-sialidase, Domain 3"/>
    <property type="match status" value="1"/>
</dbReference>
<dbReference type="PROSITE" id="PS51208">
    <property type="entry name" value="AUTOTRANSPORTER"/>
    <property type="match status" value="1"/>
</dbReference>
<dbReference type="InterPro" id="IPR026856">
    <property type="entry name" value="Sialidase_fam"/>
</dbReference>
<keyword evidence="7" id="KW-0326">Glycosidase</keyword>
<evidence type="ECO:0000256" key="8">
    <source>
        <dbReference type="SAM" id="MobiDB-lite"/>
    </source>
</evidence>
<dbReference type="InterPro" id="IPR036709">
    <property type="entry name" value="Autotransporte_beta_dom_sf"/>
</dbReference>
<gene>
    <name evidence="11" type="ORF">EDC16_10495</name>
    <name evidence="12" type="ORF">FHQ21_10005</name>
</gene>
<dbReference type="EC" id="3.2.1.18" evidence="3"/>
<evidence type="ECO:0000256" key="1">
    <source>
        <dbReference type="ARBA" id="ARBA00000427"/>
    </source>
</evidence>
<dbReference type="GO" id="GO:0005737">
    <property type="term" value="C:cytoplasm"/>
    <property type="evidence" value="ECO:0007669"/>
    <property type="project" value="TreeGrafter"/>
</dbReference>
<name>A0A4R3Y7Q4_9PAST</name>
<dbReference type="SUPFAM" id="SSF103515">
    <property type="entry name" value="Autotransporter"/>
    <property type="match status" value="1"/>
</dbReference>
<evidence type="ECO:0000313" key="13">
    <source>
        <dbReference type="Proteomes" id="UP000294619"/>
    </source>
</evidence>
<dbReference type="InterPro" id="IPR004124">
    <property type="entry name" value="Glyco_hydro_33_N"/>
</dbReference>
<dbReference type="Pfam" id="PF03797">
    <property type="entry name" value="Autotransporter"/>
    <property type="match status" value="1"/>
</dbReference>
<dbReference type="InterPro" id="IPR011040">
    <property type="entry name" value="Sialidase"/>
</dbReference>
<evidence type="ECO:0000256" key="3">
    <source>
        <dbReference type="ARBA" id="ARBA00012733"/>
    </source>
</evidence>
<dbReference type="CDD" id="cd15482">
    <property type="entry name" value="Sialidase_non-viral"/>
    <property type="match status" value="1"/>
</dbReference>
<keyword evidence="4 9" id="KW-0732">Signal</keyword>
<dbReference type="GO" id="GO:0016020">
    <property type="term" value="C:membrane"/>
    <property type="evidence" value="ECO:0007669"/>
    <property type="project" value="TreeGrafter"/>
</dbReference>
<evidence type="ECO:0000313" key="12">
    <source>
        <dbReference type="EMBL" id="TNG89697.1"/>
    </source>
</evidence>
<accession>A0A4R3Y7Q4</accession>
<dbReference type="GO" id="GO:0006689">
    <property type="term" value="P:ganglioside catabolic process"/>
    <property type="evidence" value="ECO:0007669"/>
    <property type="project" value="TreeGrafter"/>
</dbReference>
<dbReference type="InterPro" id="IPR036278">
    <property type="entry name" value="Sialidase_sf"/>
</dbReference>
<dbReference type="Gene3D" id="2.60.120.200">
    <property type="match status" value="1"/>
</dbReference>
<evidence type="ECO:0000256" key="9">
    <source>
        <dbReference type="SAM" id="SignalP"/>
    </source>
</evidence>
<dbReference type="Gene3D" id="2.120.10.10">
    <property type="match status" value="1"/>
</dbReference>
<dbReference type="RefSeq" id="WP_132966167.1">
    <property type="nucleotide sequence ID" value="NZ_LEKL01000081.1"/>
</dbReference>
<feature type="region of interest" description="Disordered" evidence="8">
    <location>
        <begin position="535"/>
        <end position="555"/>
    </location>
</feature>
<evidence type="ECO:0000313" key="11">
    <source>
        <dbReference type="EMBL" id="TCV87907.1"/>
    </source>
</evidence>
<dbReference type="EMBL" id="VDGV01000093">
    <property type="protein sequence ID" value="TNG89697.1"/>
    <property type="molecule type" value="Genomic_DNA"/>
</dbReference>
<dbReference type="GO" id="GO:0004308">
    <property type="term" value="F:exo-alpha-sialidase activity"/>
    <property type="evidence" value="ECO:0007669"/>
    <property type="project" value="UniProtKB-EC"/>
</dbReference>
<evidence type="ECO:0000256" key="7">
    <source>
        <dbReference type="ARBA" id="ARBA00023295"/>
    </source>
</evidence>
<dbReference type="AlphaFoldDB" id="A0A4R3Y7Q4"/>
<comment type="caution">
    <text evidence="11">The sequence shown here is derived from an EMBL/GenBank/DDBJ whole genome shotgun (WGS) entry which is preliminary data.</text>
</comment>
<proteinExistence type="inferred from homology"/>
<keyword evidence="14" id="KW-1185">Reference proteome</keyword>
<dbReference type="SUPFAM" id="SSF50939">
    <property type="entry name" value="Sialidases"/>
    <property type="match status" value="1"/>
</dbReference>
<evidence type="ECO:0000256" key="5">
    <source>
        <dbReference type="ARBA" id="ARBA00022737"/>
    </source>
</evidence>
<dbReference type="GO" id="GO:0009313">
    <property type="term" value="P:oligosaccharide catabolic process"/>
    <property type="evidence" value="ECO:0007669"/>
    <property type="project" value="TreeGrafter"/>
</dbReference>